<dbReference type="AlphaFoldDB" id="A0A7W4NQH1"/>
<name>A0A7W4NQH1_9PROT</name>
<dbReference type="PANTHER" id="PTHR12993:SF29">
    <property type="entry name" value="BLR3841 PROTEIN"/>
    <property type="match status" value="1"/>
</dbReference>
<sequence length="249" mass="27010">MVTPFAEGAIVRAGKRARSIDIATLAGPGNVLVLTPHPDDESLGCGAAIAAASRAGRDVLVVALTDGGLSHPHSRLFPHDRLVALRRAELIEATGILTRGTGDTIMLGFPDQGAPDSPADRAAVRNRLLHLIEERNVSALWTTWEKDPHPDHRRAARIARQVASARPALRLWRYPVWGRFIEDAPGAGDALYRFDGAAYRSEKRAAIGAHRSQMTALIPDDPDGFVMDARARRHFIDSPELFIGHGAHV</sequence>
<dbReference type="InterPro" id="IPR003737">
    <property type="entry name" value="GlcNAc_PI_deacetylase-related"/>
</dbReference>
<evidence type="ECO:0000313" key="1">
    <source>
        <dbReference type="EMBL" id="MBB2162506.1"/>
    </source>
</evidence>
<organism evidence="1 2">
    <name type="scientific">Gluconacetobacter sacchari</name>
    <dbReference type="NCBI Taxonomy" id="92759"/>
    <lineage>
        <taxon>Bacteria</taxon>
        <taxon>Pseudomonadati</taxon>
        <taxon>Pseudomonadota</taxon>
        <taxon>Alphaproteobacteria</taxon>
        <taxon>Acetobacterales</taxon>
        <taxon>Acetobacteraceae</taxon>
        <taxon>Gluconacetobacter</taxon>
    </lineage>
</organism>
<dbReference type="Gene3D" id="3.40.50.10320">
    <property type="entry name" value="LmbE-like"/>
    <property type="match status" value="1"/>
</dbReference>
<dbReference type="PANTHER" id="PTHR12993">
    <property type="entry name" value="N-ACETYLGLUCOSAMINYL-PHOSPHATIDYLINOSITOL DE-N-ACETYLASE-RELATED"/>
    <property type="match status" value="1"/>
</dbReference>
<dbReference type="EMBL" id="JABEQJ010000040">
    <property type="protein sequence ID" value="MBB2162506.1"/>
    <property type="molecule type" value="Genomic_DNA"/>
</dbReference>
<dbReference type="SUPFAM" id="SSF102588">
    <property type="entry name" value="LmbE-like"/>
    <property type="match status" value="1"/>
</dbReference>
<evidence type="ECO:0000313" key="2">
    <source>
        <dbReference type="Proteomes" id="UP000589085"/>
    </source>
</evidence>
<reference evidence="1 2" key="1">
    <citation type="submission" date="2020-04" db="EMBL/GenBank/DDBJ databases">
        <title>Description of novel Gluconacetobacter.</title>
        <authorList>
            <person name="Sombolestani A."/>
        </authorList>
    </citation>
    <scope>NUCLEOTIDE SEQUENCE [LARGE SCALE GENOMIC DNA]</scope>
    <source>
        <strain evidence="1 2">LMG 19747</strain>
    </source>
</reference>
<accession>A0A7W4NQH1</accession>
<gene>
    <name evidence="1" type="ORF">HLH48_20530</name>
</gene>
<comment type="caution">
    <text evidence="1">The sequence shown here is derived from an EMBL/GenBank/DDBJ whole genome shotgun (WGS) entry which is preliminary data.</text>
</comment>
<dbReference type="InterPro" id="IPR024078">
    <property type="entry name" value="LmbE-like_dom_sf"/>
</dbReference>
<protein>
    <submittedName>
        <fullName evidence="1">PIG-L family deacetylase</fullName>
    </submittedName>
</protein>
<proteinExistence type="predicted"/>
<dbReference type="Pfam" id="PF02585">
    <property type="entry name" value="PIG-L"/>
    <property type="match status" value="1"/>
</dbReference>
<dbReference type="GO" id="GO:0016811">
    <property type="term" value="F:hydrolase activity, acting on carbon-nitrogen (but not peptide) bonds, in linear amides"/>
    <property type="evidence" value="ECO:0007669"/>
    <property type="project" value="TreeGrafter"/>
</dbReference>
<dbReference type="Proteomes" id="UP000589085">
    <property type="component" value="Unassembled WGS sequence"/>
</dbReference>
<dbReference type="RefSeq" id="WP_182999329.1">
    <property type="nucleotide sequence ID" value="NZ_JABEQJ010000040.1"/>
</dbReference>